<evidence type="ECO:0000256" key="3">
    <source>
        <dbReference type="ARBA" id="ARBA00022630"/>
    </source>
</evidence>
<dbReference type="InterPro" id="IPR017927">
    <property type="entry name" value="FAD-bd_FR_type"/>
</dbReference>
<comment type="function">
    <text evidence="11">Responsible for channeling the electrons from the oxidation of dihydroorotate from the FMN redox center in the PyrD type B subunit to the ultimate electron acceptor NAD(+).</text>
</comment>
<keyword evidence="2 11" id="KW-0813">Transport</keyword>
<comment type="caution">
    <text evidence="15">The sequence shown here is derived from an EMBL/GenBank/DDBJ whole genome shotgun (WGS) entry which is preliminary data.</text>
</comment>
<dbReference type="Proteomes" id="UP000824175">
    <property type="component" value="Unassembled WGS sequence"/>
</dbReference>
<evidence type="ECO:0000256" key="5">
    <source>
        <dbReference type="ARBA" id="ARBA00022723"/>
    </source>
</evidence>
<dbReference type="InterPro" id="IPR039261">
    <property type="entry name" value="FNR_nucleotide-bd"/>
</dbReference>
<dbReference type="EMBL" id="DVMJ01000008">
    <property type="protein sequence ID" value="HIU12688.1"/>
    <property type="molecule type" value="Genomic_DNA"/>
</dbReference>
<comment type="cofactor">
    <cofactor evidence="13">
        <name>[2Fe-2S] cluster</name>
        <dbReference type="ChEBI" id="CHEBI:190135"/>
    </cofactor>
    <text evidence="13">Binds 1 [2Fe-2S] cluster per subunit.</text>
</comment>
<evidence type="ECO:0000259" key="14">
    <source>
        <dbReference type="PROSITE" id="PS51384"/>
    </source>
</evidence>
<keyword evidence="5 11" id="KW-0479">Metal-binding</keyword>
<dbReference type="SUPFAM" id="SSF63380">
    <property type="entry name" value="Riboflavin synthase domain-like"/>
    <property type="match status" value="1"/>
</dbReference>
<feature type="binding site" evidence="11 12">
    <location>
        <begin position="77"/>
        <end position="78"/>
    </location>
    <ligand>
        <name>FAD</name>
        <dbReference type="ChEBI" id="CHEBI:57692"/>
    </ligand>
</feature>
<feature type="binding site" evidence="11 13">
    <location>
        <position position="222"/>
    </location>
    <ligand>
        <name>[2Fe-2S] cluster</name>
        <dbReference type="ChEBI" id="CHEBI:190135"/>
    </ligand>
</feature>
<reference evidence="15" key="2">
    <citation type="journal article" date="2021" name="PeerJ">
        <title>Extensive microbial diversity within the chicken gut microbiome revealed by metagenomics and culture.</title>
        <authorList>
            <person name="Gilroy R."/>
            <person name="Ravi A."/>
            <person name="Getino M."/>
            <person name="Pursley I."/>
            <person name="Horton D.L."/>
            <person name="Alikhan N.F."/>
            <person name="Baker D."/>
            <person name="Gharbi K."/>
            <person name="Hall N."/>
            <person name="Watson M."/>
            <person name="Adriaenssens E.M."/>
            <person name="Foster-Nyarko E."/>
            <person name="Jarju S."/>
            <person name="Secka A."/>
            <person name="Antonio M."/>
            <person name="Oren A."/>
            <person name="Chaudhuri R.R."/>
            <person name="La Ragione R."/>
            <person name="Hildebrand F."/>
            <person name="Pallen M.J."/>
        </authorList>
    </citation>
    <scope>NUCLEOTIDE SEQUENCE</scope>
    <source>
        <strain evidence="15">CHK195-11698</strain>
    </source>
</reference>
<organism evidence="15 16">
    <name type="scientific">Candidatus Fimiplasma intestinipullorum</name>
    <dbReference type="NCBI Taxonomy" id="2840825"/>
    <lineage>
        <taxon>Bacteria</taxon>
        <taxon>Bacillati</taxon>
        <taxon>Bacillota</taxon>
        <taxon>Clostridia</taxon>
        <taxon>Eubacteriales</taxon>
        <taxon>Candidatus Fimiplasma</taxon>
    </lineage>
</organism>
<sequence>MRKYQDWMTVLSNRQIAKDVYEMKLEGEGAGKISAPGQFVNIKIVSLESQPYLRRPMSVCEYDDHHLTIIYKVVGKGTQLLTEKKPGDQLDMLLGLGNGFPLPDIKEALLVGGGVGVPPLYELGKQLKARGVKITSVLGFNSQCDVFYETQFKALGEVYVATMDGSYQDQGTAVDVIRKRGLSYDRYFACGPEKMLDALVLFDDKNGYLSFEARMGCGFGACMGCSCKVKTKPYKRICVEGPVLEASEVIIHE</sequence>
<dbReference type="GO" id="GO:0044205">
    <property type="term" value="P:'de novo' UMP biosynthetic process"/>
    <property type="evidence" value="ECO:0007669"/>
    <property type="project" value="UniProtKB-UniRule"/>
</dbReference>
<dbReference type="InterPro" id="IPR050353">
    <property type="entry name" value="PyrK_electron_transfer"/>
</dbReference>
<evidence type="ECO:0000256" key="4">
    <source>
        <dbReference type="ARBA" id="ARBA00022714"/>
    </source>
</evidence>
<keyword evidence="8 11" id="KW-0249">Electron transport</keyword>
<dbReference type="PROSITE" id="PS51384">
    <property type="entry name" value="FAD_FR"/>
    <property type="match status" value="1"/>
</dbReference>
<evidence type="ECO:0000313" key="16">
    <source>
        <dbReference type="Proteomes" id="UP000824175"/>
    </source>
</evidence>
<evidence type="ECO:0000256" key="10">
    <source>
        <dbReference type="ARBA" id="ARBA00023014"/>
    </source>
</evidence>
<proteinExistence type="inferred from homology"/>
<dbReference type="InterPro" id="IPR012165">
    <property type="entry name" value="Cyt_c3_hydrogenase_gsu"/>
</dbReference>
<protein>
    <recommendedName>
        <fullName evidence="11">Dihydroorotate dehydrogenase B (NAD(+)), electron transfer subunit</fullName>
    </recommendedName>
    <alternativeName>
        <fullName evidence="11">Dihydroorotate oxidase B, electron transfer subunit</fullName>
    </alternativeName>
</protein>
<dbReference type="InterPro" id="IPR037117">
    <property type="entry name" value="Dihydroorotate_DH_ele_sf"/>
</dbReference>
<evidence type="ECO:0000256" key="11">
    <source>
        <dbReference type="HAMAP-Rule" id="MF_01211"/>
    </source>
</evidence>
<accession>A0A9D1KYM9</accession>
<keyword evidence="6 11" id="KW-0274">FAD</keyword>
<dbReference type="PANTHER" id="PTHR43513">
    <property type="entry name" value="DIHYDROOROTATE DEHYDROGENASE B (NAD(+)), ELECTRON TRANSFER SUBUNIT"/>
    <property type="match status" value="1"/>
</dbReference>
<reference evidence="15" key="1">
    <citation type="submission" date="2020-10" db="EMBL/GenBank/DDBJ databases">
        <authorList>
            <person name="Gilroy R."/>
        </authorList>
    </citation>
    <scope>NUCLEOTIDE SEQUENCE</scope>
    <source>
        <strain evidence="15">CHK195-11698</strain>
    </source>
</reference>
<feature type="domain" description="FAD-binding FR-type" evidence="14">
    <location>
        <begin position="3"/>
        <end position="103"/>
    </location>
</feature>
<dbReference type="AlphaFoldDB" id="A0A9D1KYM9"/>
<dbReference type="InterPro" id="IPR019480">
    <property type="entry name" value="Dihydroorotate_DH_Fe-S-bd"/>
</dbReference>
<evidence type="ECO:0000256" key="12">
    <source>
        <dbReference type="PIRSR" id="PIRSR006816-1"/>
    </source>
</evidence>
<dbReference type="GO" id="GO:0046872">
    <property type="term" value="F:metal ion binding"/>
    <property type="evidence" value="ECO:0007669"/>
    <property type="project" value="UniProtKB-KW"/>
</dbReference>
<evidence type="ECO:0000256" key="2">
    <source>
        <dbReference type="ARBA" id="ARBA00022448"/>
    </source>
</evidence>
<comment type="similarity">
    <text evidence="1 11">Belongs to the PyrK family.</text>
</comment>
<comment type="pathway">
    <text evidence="11">Pyrimidine metabolism; UMP biosynthesis via de novo pathway; orotate from (S)-dihydroorotate (NAD(+) route): step 1/1.</text>
</comment>
<feature type="binding site" evidence="11 12">
    <location>
        <begin position="55"/>
        <end position="58"/>
    </location>
    <ligand>
        <name>FAD</name>
        <dbReference type="ChEBI" id="CHEBI:57692"/>
    </ligand>
</feature>
<dbReference type="SUPFAM" id="SSF52343">
    <property type="entry name" value="Ferredoxin reductase-like, C-terminal NADP-linked domain"/>
    <property type="match status" value="1"/>
</dbReference>
<name>A0A9D1KYM9_9FIRM</name>
<feature type="binding site" evidence="11 13">
    <location>
        <position position="238"/>
    </location>
    <ligand>
        <name>[2Fe-2S] cluster</name>
        <dbReference type="ChEBI" id="CHEBI:190135"/>
    </ligand>
</feature>
<evidence type="ECO:0000313" key="15">
    <source>
        <dbReference type="EMBL" id="HIU12688.1"/>
    </source>
</evidence>
<dbReference type="Gene3D" id="2.10.240.10">
    <property type="entry name" value="Dihydroorotate dehydrogenase, electron transfer subunit"/>
    <property type="match status" value="1"/>
</dbReference>
<evidence type="ECO:0000256" key="8">
    <source>
        <dbReference type="ARBA" id="ARBA00022982"/>
    </source>
</evidence>
<keyword evidence="10 11" id="KW-0411">Iron-sulfur</keyword>
<comment type="caution">
    <text evidence="11">Lacks conserved residue(s) required for the propagation of feature annotation.</text>
</comment>
<keyword evidence="7 11" id="KW-0665">Pyrimidine biosynthesis</keyword>
<dbReference type="Pfam" id="PF10418">
    <property type="entry name" value="DHODB_Fe-S_bind"/>
    <property type="match status" value="1"/>
</dbReference>
<evidence type="ECO:0000256" key="13">
    <source>
        <dbReference type="PIRSR" id="PIRSR006816-2"/>
    </source>
</evidence>
<evidence type="ECO:0000256" key="1">
    <source>
        <dbReference type="ARBA" id="ARBA00006422"/>
    </source>
</evidence>
<dbReference type="GO" id="GO:0050660">
    <property type="term" value="F:flavin adenine dinucleotide binding"/>
    <property type="evidence" value="ECO:0007669"/>
    <property type="project" value="InterPro"/>
</dbReference>
<feature type="binding site" evidence="11 13">
    <location>
        <position position="217"/>
    </location>
    <ligand>
        <name>[2Fe-2S] cluster</name>
        <dbReference type="ChEBI" id="CHEBI:190135"/>
    </ligand>
</feature>
<comment type="subunit">
    <text evidence="11">Heterotetramer of 2 PyrK and 2 PyrD type B subunits.</text>
</comment>
<dbReference type="PANTHER" id="PTHR43513:SF3">
    <property type="entry name" value="DIHYDROOROTATE DEHYDROGENASE B (NAD(+)), ELECTRON TRANSFER SUBUNIT-RELATED"/>
    <property type="match status" value="1"/>
</dbReference>
<evidence type="ECO:0000256" key="9">
    <source>
        <dbReference type="ARBA" id="ARBA00023004"/>
    </source>
</evidence>
<dbReference type="GO" id="GO:0009055">
    <property type="term" value="F:electron transfer activity"/>
    <property type="evidence" value="ECO:0007669"/>
    <property type="project" value="UniProtKB-UniRule"/>
</dbReference>
<keyword evidence="9 11" id="KW-0408">Iron</keyword>
<dbReference type="InterPro" id="IPR017938">
    <property type="entry name" value="Riboflavin_synthase-like_b-brl"/>
</dbReference>
<comment type="cofactor">
    <cofactor evidence="11 12">
        <name>FAD</name>
        <dbReference type="ChEBI" id="CHEBI:57692"/>
    </cofactor>
    <text evidence="11 12">Binds 1 FAD per subunit.</text>
</comment>
<comment type="cofactor">
    <cofactor evidence="11">
        <name>[2Fe-2S] cluster</name>
        <dbReference type="ChEBI" id="CHEBI:190135"/>
    </cofactor>
    <text evidence="11">Binds 1 [2Fe-2S] cluster per subunit.</text>
</comment>
<dbReference type="GO" id="GO:0051537">
    <property type="term" value="F:2 iron, 2 sulfur cluster binding"/>
    <property type="evidence" value="ECO:0007669"/>
    <property type="project" value="UniProtKB-KW"/>
</dbReference>
<evidence type="ECO:0000256" key="7">
    <source>
        <dbReference type="ARBA" id="ARBA00022975"/>
    </source>
</evidence>
<feature type="binding site" evidence="11 13">
    <location>
        <position position="225"/>
    </location>
    <ligand>
        <name>[2Fe-2S] cluster</name>
        <dbReference type="ChEBI" id="CHEBI:190135"/>
    </ligand>
</feature>
<evidence type="ECO:0000256" key="6">
    <source>
        <dbReference type="ARBA" id="ARBA00022827"/>
    </source>
</evidence>
<gene>
    <name evidence="11" type="primary">pyrK</name>
    <name evidence="15" type="ORF">IAD15_01255</name>
</gene>
<dbReference type="InterPro" id="IPR023455">
    <property type="entry name" value="Dihydroorotate_DHASE_ETsu"/>
</dbReference>
<dbReference type="CDD" id="cd06218">
    <property type="entry name" value="DHOD_e_trans"/>
    <property type="match status" value="1"/>
</dbReference>
<dbReference type="HAMAP" id="MF_01211">
    <property type="entry name" value="DHODB_Fe_S_bind"/>
    <property type="match status" value="1"/>
</dbReference>
<dbReference type="Gene3D" id="2.40.30.10">
    <property type="entry name" value="Translation factors"/>
    <property type="match status" value="1"/>
</dbReference>
<keyword evidence="4 11" id="KW-0001">2Fe-2S</keyword>
<dbReference type="GO" id="GO:0016491">
    <property type="term" value="F:oxidoreductase activity"/>
    <property type="evidence" value="ECO:0007669"/>
    <property type="project" value="InterPro"/>
</dbReference>
<dbReference type="PIRSF" id="PIRSF006816">
    <property type="entry name" value="Cyc3_hyd_g"/>
    <property type="match status" value="1"/>
</dbReference>
<dbReference type="Gene3D" id="3.40.50.80">
    <property type="entry name" value="Nucleotide-binding domain of ferredoxin-NADP reductase (FNR) module"/>
    <property type="match status" value="1"/>
</dbReference>
<keyword evidence="3 11" id="KW-0285">Flavoprotein</keyword>